<feature type="transmembrane region" description="Helical" evidence="1">
    <location>
        <begin position="41"/>
        <end position="62"/>
    </location>
</feature>
<feature type="transmembrane region" description="Helical" evidence="1">
    <location>
        <begin position="255"/>
        <end position="276"/>
    </location>
</feature>
<keyword evidence="3" id="KW-1185">Reference proteome</keyword>
<feature type="transmembrane region" description="Helical" evidence="1">
    <location>
        <begin position="69"/>
        <end position="86"/>
    </location>
</feature>
<dbReference type="EMBL" id="JANUGW010000018">
    <property type="protein sequence ID" value="MCS0584075.1"/>
    <property type="molecule type" value="Genomic_DNA"/>
</dbReference>
<reference evidence="2 3" key="1">
    <citation type="submission" date="2022-08" db="EMBL/GenBank/DDBJ databases">
        <title>Reclassification of Massilia species as members of the genera Telluria, Duganella, Pseudoduganella, Mokoshia gen. nov. and Zemynaea gen. nov. using orthogonal and non-orthogonal genome-based approaches.</title>
        <authorList>
            <person name="Bowman J.P."/>
        </authorList>
    </citation>
    <scope>NUCLEOTIDE SEQUENCE [LARGE SCALE GENOMIC DNA]</scope>
    <source>
        <strain evidence="2 3">JCM 31316</strain>
    </source>
</reference>
<name>A0ABT1ZVV1_9BURK</name>
<accession>A0ABT1ZVV1</accession>
<keyword evidence="1" id="KW-0812">Transmembrane</keyword>
<gene>
    <name evidence="2" type="ORF">NX784_20970</name>
</gene>
<sequence>MDIQPKARTSVWQRAAPALLMMILAPTFTELLLGGTRLSTLIAFPPVLLMEILVWGGGAVLLRGLARKLKLGWSSLLMFALALAVAEEFVIQQTSLAPLVIQLKGVEWGRAGGINYVYALWALAYEAAWVVLFPTLVAELVFPDRRDGTWVSTPMTVVLAILFVLGAIMAWFAWTHIARVKTFHLPLYNPTRVELVAAVAVIVGLIAWGIKFPPTFGSAWRPTSPVVVAGLGGLWGVLWFLLAVLAFGIAPHLSAPAVFAAGAVVLLIVVLVLPRWTLDAAWTQRHSYFLFAGALTGAMLISFLGFRGAAREDIVFKLVTNAIALLLMFFLVRKKTAVPHTQEETCPNS</sequence>
<keyword evidence="1" id="KW-0472">Membrane</keyword>
<feature type="transmembrane region" description="Helical" evidence="1">
    <location>
        <begin position="314"/>
        <end position="332"/>
    </location>
</feature>
<organism evidence="2 3">
    <name type="scientific">Massilia pinisoli</name>
    <dbReference type="NCBI Taxonomy" id="1772194"/>
    <lineage>
        <taxon>Bacteria</taxon>
        <taxon>Pseudomonadati</taxon>
        <taxon>Pseudomonadota</taxon>
        <taxon>Betaproteobacteria</taxon>
        <taxon>Burkholderiales</taxon>
        <taxon>Oxalobacteraceae</taxon>
        <taxon>Telluria group</taxon>
        <taxon>Massilia</taxon>
    </lineage>
</organism>
<dbReference type="RefSeq" id="WP_258818641.1">
    <property type="nucleotide sequence ID" value="NZ_JANUGW010000018.1"/>
</dbReference>
<feature type="transmembrane region" description="Helical" evidence="1">
    <location>
        <begin position="288"/>
        <end position="308"/>
    </location>
</feature>
<feature type="transmembrane region" description="Helical" evidence="1">
    <location>
        <begin position="154"/>
        <end position="175"/>
    </location>
</feature>
<feature type="transmembrane region" description="Helical" evidence="1">
    <location>
        <begin position="12"/>
        <end position="29"/>
    </location>
</feature>
<dbReference type="Proteomes" id="UP001204151">
    <property type="component" value="Unassembled WGS sequence"/>
</dbReference>
<feature type="transmembrane region" description="Helical" evidence="1">
    <location>
        <begin position="226"/>
        <end position="249"/>
    </location>
</feature>
<comment type="caution">
    <text evidence="2">The sequence shown here is derived from an EMBL/GenBank/DDBJ whole genome shotgun (WGS) entry which is preliminary data.</text>
</comment>
<evidence type="ECO:0000313" key="2">
    <source>
        <dbReference type="EMBL" id="MCS0584075.1"/>
    </source>
</evidence>
<proteinExistence type="predicted"/>
<feature type="transmembrane region" description="Helical" evidence="1">
    <location>
        <begin position="118"/>
        <end position="142"/>
    </location>
</feature>
<protein>
    <submittedName>
        <fullName evidence="2">Uncharacterized protein</fullName>
    </submittedName>
</protein>
<evidence type="ECO:0000256" key="1">
    <source>
        <dbReference type="SAM" id="Phobius"/>
    </source>
</evidence>
<keyword evidence="1" id="KW-1133">Transmembrane helix</keyword>
<evidence type="ECO:0000313" key="3">
    <source>
        <dbReference type="Proteomes" id="UP001204151"/>
    </source>
</evidence>
<feature type="transmembrane region" description="Helical" evidence="1">
    <location>
        <begin position="195"/>
        <end position="214"/>
    </location>
</feature>